<evidence type="ECO:0000259" key="2">
    <source>
        <dbReference type="Pfam" id="PF21478"/>
    </source>
</evidence>
<dbReference type="GO" id="GO:0004375">
    <property type="term" value="F:glycine dehydrogenase (decarboxylating) activity"/>
    <property type="evidence" value="ECO:0007669"/>
    <property type="project" value="InterPro"/>
</dbReference>
<accession>A0A239AYF4</accession>
<dbReference type="GO" id="GO:0005960">
    <property type="term" value="C:glycine cleavage complex"/>
    <property type="evidence" value="ECO:0007669"/>
    <property type="project" value="TreeGrafter"/>
</dbReference>
<dbReference type="InterPro" id="IPR020581">
    <property type="entry name" value="GDC_P"/>
</dbReference>
<keyword evidence="4" id="KW-1185">Reference proteome</keyword>
<proteinExistence type="predicted"/>
<evidence type="ECO:0000313" key="4">
    <source>
        <dbReference type="Proteomes" id="UP000198304"/>
    </source>
</evidence>
<dbReference type="Pfam" id="PF21478">
    <property type="entry name" value="GcvP2_C"/>
    <property type="match status" value="1"/>
</dbReference>
<dbReference type="GO" id="GO:0005829">
    <property type="term" value="C:cytosol"/>
    <property type="evidence" value="ECO:0007669"/>
    <property type="project" value="TreeGrafter"/>
</dbReference>
<sequence length="202" mass="22979">MPAPLIDYDGEKYYLNYDVPKSIGRVKIFNGVAPVILKAYAWIRSMGAEGLYEAAKVAVLNNNYLYKKLLEISGIDAPYSKDKQRIEQVRYTLEKLTKETGVTSGDIQRRMLDFGLHYWTSHHPYYVPEPATLEPTETPSKEDLDEYIATLAHIVKEAYENPEIVKTAPHNSVIHLVDESGLDDPKEGAITWRSYLKKTVAE</sequence>
<dbReference type="Proteomes" id="UP000198304">
    <property type="component" value="Unassembled WGS sequence"/>
</dbReference>
<dbReference type="InterPro" id="IPR049316">
    <property type="entry name" value="GDC-P_C"/>
</dbReference>
<dbReference type="SUPFAM" id="SSF53383">
    <property type="entry name" value="PLP-dependent transferases"/>
    <property type="match status" value="1"/>
</dbReference>
<dbReference type="GO" id="GO:0016594">
    <property type="term" value="F:glycine binding"/>
    <property type="evidence" value="ECO:0007669"/>
    <property type="project" value="TreeGrafter"/>
</dbReference>
<dbReference type="InterPro" id="IPR015424">
    <property type="entry name" value="PyrdxlP-dep_Trfase"/>
</dbReference>
<organism evidence="3 4">
    <name type="scientific">Anaerovirgula multivorans</name>
    <dbReference type="NCBI Taxonomy" id="312168"/>
    <lineage>
        <taxon>Bacteria</taxon>
        <taxon>Bacillati</taxon>
        <taxon>Bacillota</taxon>
        <taxon>Clostridia</taxon>
        <taxon>Peptostreptococcales</taxon>
        <taxon>Natronincolaceae</taxon>
        <taxon>Anaerovirgula</taxon>
    </lineage>
</organism>
<evidence type="ECO:0000313" key="3">
    <source>
        <dbReference type="EMBL" id="SNS00054.1"/>
    </source>
</evidence>
<dbReference type="GO" id="GO:0019464">
    <property type="term" value="P:glycine decarboxylation via glycine cleavage system"/>
    <property type="evidence" value="ECO:0007669"/>
    <property type="project" value="TreeGrafter"/>
</dbReference>
<dbReference type="PANTHER" id="PTHR11773:SF1">
    <property type="entry name" value="GLYCINE DEHYDROGENASE (DECARBOXYLATING), MITOCHONDRIAL"/>
    <property type="match status" value="1"/>
</dbReference>
<dbReference type="AlphaFoldDB" id="A0A239AYF4"/>
<dbReference type="InterPro" id="IPR015422">
    <property type="entry name" value="PyrdxlP-dep_Trfase_small"/>
</dbReference>
<reference evidence="4" key="1">
    <citation type="submission" date="2017-06" db="EMBL/GenBank/DDBJ databases">
        <authorList>
            <person name="Varghese N."/>
            <person name="Submissions S."/>
        </authorList>
    </citation>
    <scope>NUCLEOTIDE SEQUENCE [LARGE SCALE GENOMIC DNA]</scope>
    <source>
        <strain evidence="4">SCA</strain>
    </source>
</reference>
<dbReference type="GO" id="GO:0030170">
    <property type="term" value="F:pyridoxal phosphate binding"/>
    <property type="evidence" value="ECO:0007669"/>
    <property type="project" value="TreeGrafter"/>
</dbReference>
<evidence type="ECO:0000256" key="1">
    <source>
        <dbReference type="ARBA" id="ARBA00022898"/>
    </source>
</evidence>
<name>A0A239AYF4_9FIRM</name>
<dbReference type="Gene3D" id="3.90.1150.10">
    <property type="entry name" value="Aspartate Aminotransferase, domain 1"/>
    <property type="match status" value="1"/>
</dbReference>
<keyword evidence="1" id="KW-0663">Pyridoxal phosphate</keyword>
<gene>
    <name evidence="3" type="ORF">SAMN05446037_1002318</name>
</gene>
<dbReference type="EMBL" id="FZOJ01000002">
    <property type="protein sequence ID" value="SNS00054.1"/>
    <property type="molecule type" value="Genomic_DNA"/>
</dbReference>
<protein>
    <recommendedName>
        <fullName evidence="2">Glycine dehydrogenase C-terminal domain-containing protein</fullName>
    </recommendedName>
</protein>
<dbReference type="PANTHER" id="PTHR11773">
    <property type="entry name" value="GLYCINE DEHYDROGENASE, DECARBOXYLATING"/>
    <property type="match status" value="1"/>
</dbReference>
<feature type="domain" description="Glycine dehydrogenase C-terminal" evidence="2">
    <location>
        <begin position="54"/>
        <end position="160"/>
    </location>
</feature>